<evidence type="ECO:0000313" key="3">
    <source>
        <dbReference type="EMBL" id="TCS98911.1"/>
    </source>
</evidence>
<dbReference type="NCBIfam" id="TIGR04511">
    <property type="entry name" value="SagB_rel_DH_2"/>
    <property type="match status" value="1"/>
</dbReference>
<dbReference type="RefSeq" id="WP_123522265.1">
    <property type="nucleotide sequence ID" value="NZ_JBHLWF010000032.1"/>
</dbReference>
<organism evidence="3 4">
    <name type="scientific">Pseudofulvimonas gallinarii</name>
    <dbReference type="NCBI Taxonomy" id="634155"/>
    <lineage>
        <taxon>Bacteria</taxon>
        <taxon>Pseudomonadati</taxon>
        <taxon>Pseudomonadota</taxon>
        <taxon>Gammaproteobacteria</taxon>
        <taxon>Lysobacterales</taxon>
        <taxon>Rhodanobacteraceae</taxon>
        <taxon>Pseudofulvimonas</taxon>
    </lineage>
</organism>
<dbReference type="GO" id="GO:0016491">
    <property type="term" value="F:oxidoreductase activity"/>
    <property type="evidence" value="ECO:0007669"/>
    <property type="project" value="InterPro"/>
</dbReference>
<evidence type="ECO:0000313" key="4">
    <source>
        <dbReference type="Proteomes" id="UP000294599"/>
    </source>
</evidence>
<sequence length="388" mass="42733">MRLRRCHALLIEPRETRELDIAAVFAGEARMRSRIEWRGLAAHRDDCVTLSDAEVLALGEVSSTDWTEGEDFVRKHGEAVVRRLLDNGLLETEDAPDAGDAIVREGHWHRIAAVAHRHLRWQDTDTQKTTEALAGDSSLPPMLERLGPPPPPVAPRVDAARRQPLPASPETGFDRLLSRRVTCRNFDPARPLPLAMLATILQQVHGARATAEVTGVPLLKKAVPSAGGLHPVEAWLLVRRVDGLAPGLYHYHSTDHALEPMRALDAEEADGLALRFVAGQTWFAQAPVYVMLVARFQRNFWKYRGHAKAYRAVILDAGHLSQAQYQLATELGLGAFITAAANEGEIERALGLEPMRDGVLAVTGFGYRAGEMVDLEFDPLKAVWPAPA</sequence>
<dbReference type="InterPro" id="IPR020051">
    <property type="entry name" value="SagB-type_dehydrogenase"/>
</dbReference>
<dbReference type="SUPFAM" id="SSF55469">
    <property type="entry name" value="FMN-dependent nitroreductase-like"/>
    <property type="match status" value="1"/>
</dbReference>
<dbReference type="AlphaFoldDB" id="A0A4S3KYM0"/>
<comment type="caution">
    <text evidence="3">The sequence shown here is derived from an EMBL/GenBank/DDBJ whole genome shotgun (WGS) entry which is preliminary data.</text>
</comment>
<dbReference type="PANTHER" id="PTHR43745">
    <property type="entry name" value="NITROREDUCTASE MJ1384-RELATED"/>
    <property type="match status" value="1"/>
</dbReference>
<dbReference type="OrthoDB" id="3723182at2"/>
<evidence type="ECO:0000256" key="1">
    <source>
        <dbReference type="SAM" id="MobiDB-lite"/>
    </source>
</evidence>
<accession>A0A4S3KYM0</accession>
<dbReference type="PANTHER" id="PTHR43745:SF2">
    <property type="entry name" value="NITROREDUCTASE MJ1384-RELATED"/>
    <property type="match status" value="1"/>
</dbReference>
<dbReference type="InterPro" id="IPR000415">
    <property type="entry name" value="Nitroreductase-like"/>
</dbReference>
<protein>
    <submittedName>
        <fullName evidence="3">Putative peptide maturation dehydrogenase</fullName>
    </submittedName>
</protein>
<dbReference type="Pfam" id="PF00881">
    <property type="entry name" value="Nitroreductase"/>
    <property type="match status" value="1"/>
</dbReference>
<name>A0A4S3KYM0_9GAMM</name>
<evidence type="ECO:0000259" key="2">
    <source>
        <dbReference type="Pfam" id="PF00881"/>
    </source>
</evidence>
<dbReference type="InterPro" id="IPR029479">
    <property type="entry name" value="Nitroreductase"/>
</dbReference>
<dbReference type="CDD" id="cd02142">
    <property type="entry name" value="McbC_SagB-like_oxidoreductase"/>
    <property type="match status" value="1"/>
</dbReference>
<keyword evidence="4" id="KW-1185">Reference proteome</keyword>
<feature type="domain" description="Nitroreductase" evidence="2">
    <location>
        <begin position="178"/>
        <end position="367"/>
    </location>
</feature>
<dbReference type="Proteomes" id="UP000294599">
    <property type="component" value="Unassembled WGS sequence"/>
</dbReference>
<dbReference type="InterPro" id="IPR030965">
    <property type="entry name" value="SagB-rel_DH_2"/>
</dbReference>
<dbReference type="InterPro" id="IPR052544">
    <property type="entry name" value="Bacteriocin_Proc_Enz"/>
</dbReference>
<reference evidence="3 4" key="1">
    <citation type="submission" date="2019-03" db="EMBL/GenBank/DDBJ databases">
        <title>Genomic Encyclopedia of Type Strains, Phase IV (KMG-IV): sequencing the most valuable type-strain genomes for metagenomic binning, comparative biology and taxonomic classification.</title>
        <authorList>
            <person name="Goeker M."/>
        </authorList>
    </citation>
    <scope>NUCLEOTIDE SEQUENCE [LARGE SCALE GENOMIC DNA]</scope>
    <source>
        <strain evidence="3 4">DSM 21944</strain>
    </source>
</reference>
<dbReference type="EMBL" id="SMAF01000007">
    <property type="protein sequence ID" value="TCS98911.1"/>
    <property type="molecule type" value="Genomic_DNA"/>
</dbReference>
<dbReference type="Gene3D" id="3.40.109.10">
    <property type="entry name" value="NADH Oxidase"/>
    <property type="match status" value="1"/>
</dbReference>
<proteinExistence type="predicted"/>
<gene>
    <name evidence="3" type="ORF">EDC25_107108</name>
</gene>
<dbReference type="NCBIfam" id="TIGR03605">
    <property type="entry name" value="antibiot_sagB"/>
    <property type="match status" value="1"/>
</dbReference>
<feature type="region of interest" description="Disordered" evidence="1">
    <location>
        <begin position="133"/>
        <end position="152"/>
    </location>
</feature>